<keyword evidence="14" id="KW-1185">Reference proteome</keyword>
<keyword evidence="6 11" id="KW-0378">Hydrolase</keyword>
<comment type="caution">
    <text evidence="13">The sequence shown here is derived from an EMBL/GenBank/DDBJ whole genome shotgun (WGS) entry which is preliminary data.</text>
</comment>
<dbReference type="GO" id="GO:0004222">
    <property type="term" value="F:metalloendopeptidase activity"/>
    <property type="evidence" value="ECO:0007669"/>
    <property type="project" value="InterPro"/>
</dbReference>
<evidence type="ECO:0000313" key="14">
    <source>
        <dbReference type="Proteomes" id="UP000190140"/>
    </source>
</evidence>
<dbReference type="Pfam" id="PF02163">
    <property type="entry name" value="Peptidase_M50"/>
    <property type="match status" value="1"/>
</dbReference>
<dbReference type="SMART" id="SM00228">
    <property type="entry name" value="PDZ"/>
    <property type="match status" value="1"/>
</dbReference>
<evidence type="ECO:0000256" key="11">
    <source>
        <dbReference type="RuleBase" id="RU362031"/>
    </source>
</evidence>
<dbReference type="EMBL" id="MZGW01000001">
    <property type="protein sequence ID" value="OPJ57127.1"/>
    <property type="molecule type" value="Genomic_DNA"/>
</dbReference>
<dbReference type="InterPro" id="IPR004387">
    <property type="entry name" value="Pept_M50_Zn"/>
</dbReference>
<comment type="subcellular location">
    <subcellularLocation>
        <location evidence="2">Membrane</location>
        <topology evidence="2">Multi-pass membrane protein</topology>
    </subcellularLocation>
</comment>
<dbReference type="OrthoDB" id="9782003at2"/>
<comment type="cofactor">
    <cofactor evidence="1 11">
        <name>Zn(2+)</name>
        <dbReference type="ChEBI" id="CHEBI:29105"/>
    </cofactor>
</comment>
<proteinExistence type="inferred from homology"/>
<keyword evidence="5 11" id="KW-0812">Transmembrane</keyword>
<keyword evidence="8 11" id="KW-1133">Transmembrane helix</keyword>
<keyword evidence="7 11" id="KW-0862">Zinc</keyword>
<feature type="domain" description="PDZ" evidence="12">
    <location>
        <begin position="107"/>
        <end position="174"/>
    </location>
</feature>
<dbReference type="STRING" id="29349.CLOTH_04100"/>
<evidence type="ECO:0000256" key="3">
    <source>
        <dbReference type="ARBA" id="ARBA00007931"/>
    </source>
</evidence>
<dbReference type="InterPro" id="IPR036034">
    <property type="entry name" value="PDZ_sf"/>
</dbReference>
<dbReference type="GO" id="GO:0016020">
    <property type="term" value="C:membrane"/>
    <property type="evidence" value="ECO:0007669"/>
    <property type="project" value="UniProtKB-SubCell"/>
</dbReference>
<dbReference type="CDD" id="cd23081">
    <property type="entry name" value="cpPDZ_EcRseP-like"/>
    <property type="match status" value="1"/>
</dbReference>
<feature type="transmembrane region" description="Helical" evidence="11">
    <location>
        <begin position="99"/>
        <end position="120"/>
    </location>
</feature>
<evidence type="ECO:0000256" key="9">
    <source>
        <dbReference type="ARBA" id="ARBA00023049"/>
    </source>
</evidence>
<dbReference type="EC" id="3.4.24.-" evidence="11"/>
<dbReference type="GO" id="GO:0006508">
    <property type="term" value="P:proteolysis"/>
    <property type="evidence" value="ECO:0007669"/>
    <property type="project" value="UniProtKB-KW"/>
</dbReference>
<dbReference type="GO" id="GO:0046872">
    <property type="term" value="F:metal ion binding"/>
    <property type="evidence" value="ECO:0007669"/>
    <property type="project" value="UniProtKB-KW"/>
</dbReference>
<evidence type="ECO:0000313" key="13">
    <source>
        <dbReference type="EMBL" id="OPJ57127.1"/>
    </source>
</evidence>
<dbReference type="InterPro" id="IPR001478">
    <property type="entry name" value="PDZ"/>
</dbReference>
<name>A0A1V4IC81_9FIRM</name>
<feature type="transmembrane region" description="Helical" evidence="11">
    <location>
        <begin position="255"/>
        <end position="277"/>
    </location>
</feature>
<dbReference type="AlphaFoldDB" id="A0A1V4IC81"/>
<evidence type="ECO:0000256" key="6">
    <source>
        <dbReference type="ARBA" id="ARBA00022801"/>
    </source>
</evidence>
<keyword evidence="9 11" id="KW-0482">Metalloprotease</keyword>
<accession>A0A1V4IC81</accession>
<keyword evidence="10 11" id="KW-0472">Membrane</keyword>
<dbReference type="Proteomes" id="UP000190140">
    <property type="component" value="Unassembled WGS sequence"/>
</dbReference>
<dbReference type="InterPro" id="IPR008915">
    <property type="entry name" value="Peptidase_M50"/>
</dbReference>
<evidence type="ECO:0000256" key="1">
    <source>
        <dbReference type="ARBA" id="ARBA00001947"/>
    </source>
</evidence>
<dbReference type="Pfam" id="PF17820">
    <property type="entry name" value="PDZ_6"/>
    <property type="match status" value="1"/>
</dbReference>
<evidence type="ECO:0000256" key="8">
    <source>
        <dbReference type="ARBA" id="ARBA00022989"/>
    </source>
</evidence>
<evidence type="ECO:0000256" key="5">
    <source>
        <dbReference type="ARBA" id="ARBA00022692"/>
    </source>
</evidence>
<dbReference type="Gene3D" id="2.30.42.10">
    <property type="match status" value="1"/>
</dbReference>
<organism evidence="13 14">
    <name type="scientific">Alkalithermobacter paradoxus</name>
    <dbReference type="NCBI Taxonomy" id="29349"/>
    <lineage>
        <taxon>Bacteria</taxon>
        <taxon>Bacillati</taxon>
        <taxon>Bacillota</taxon>
        <taxon>Clostridia</taxon>
        <taxon>Peptostreptococcales</taxon>
        <taxon>Tepidibacteraceae</taxon>
        <taxon>Alkalithermobacter</taxon>
    </lineage>
</organism>
<feature type="transmembrane region" description="Helical" evidence="11">
    <location>
        <begin position="304"/>
        <end position="323"/>
    </location>
</feature>
<protein>
    <recommendedName>
        <fullName evidence="11">Zinc metalloprotease</fullName>
        <ecNumber evidence="11">3.4.24.-</ecNumber>
    </recommendedName>
</protein>
<sequence length="331" mass="36309">MTIFISLIVFGVIVLFHEFGHFIVAKATGVKVHEFAIGMGPKIFSRKGVETEYTLRVLPLGGYIRMEGEDASSDDPRSFNKKSVPERAGIILAGPIMNFILSIALFTFIFVSIGVPTTVIKSTIENRPAREVGLQAGDKIVEIDQSKIKTWEDVINKIGNSPGKDISIKVKRNDELLTYNVRTIEENGRAVIGIIPKEEKNILLALRYGFQRVIYILNDMILFLGRAISGRASSSEIAGPVGILNLVGQAAETGILNVVSLAAVISLNLGLLNLLPIPALDGSRVLFLIVEALRGKKIDPEKEGTVHLIGFVLLMTLMIFVTYKDILRIIK</sequence>
<evidence type="ECO:0000256" key="10">
    <source>
        <dbReference type="ARBA" id="ARBA00023136"/>
    </source>
</evidence>
<keyword evidence="4 13" id="KW-0645">Protease</keyword>
<dbReference type="RefSeq" id="WP_079410741.1">
    <property type="nucleotide sequence ID" value="NZ_MZGW01000001.1"/>
</dbReference>
<evidence type="ECO:0000256" key="7">
    <source>
        <dbReference type="ARBA" id="ARBA00022833"/>
    </source>
</evidence>
<dbReference type="PANTHER" id="PTHR42837:SF2">
    <property type="entry name" value="MEMBRANE METALLOPROTEASE ARASP2, CHLOROPLASTIC-RELATED"/>
    <property type="match status" value="1"/>
</dbReference>
<gene>
    <name evidence="13" type="primary">rasP</name>
    <name evidence="13" type="ORF">CLOTH_04100</name>
</gene>
<evidence type="ECO:0000256" key="2">
    <source>
        <dbReference type="ARBA" id="ARBA00004141"/>
    </source>
</evidence>
<dbReference type="NCBIfam" id="TIGR00054">
    <property type="entry name" value="RIP metalloprotease RseP"/>
    <property type="match status" value="1"/>
</dbReference>
<dbReference type="SUPFAM" id="SSF50156">
    <property type="entry name" value="PDZ domain-like"/>
    <property type="match status" value="1"/>
</dbReference>
<comment type="similarity">
    <text evidence="3 11">Belongs to the peptidase M50B family.</text>
</comment>
<keyword evidence="11" id="KW-0479">Metal-binding</keyword>
<reference evidence="13 14" key="1">
    <citation type="submission" date="2017-03" db="EMBL/GenBank/DDBJ databases">
        <title>Genome sequence of Clostridium thermoalcaliphilum DSM 7309.</title>
        <authorList>
            <person name="Poehlein A."/>
            <person name="Daniel R."/>
        </authorList>
    </citation>
    <scope>NUCLEOTIDE SEQUENCE [LARGE SCALE GENOMIC DNA]</scope>
    <source>
        <strain evidence="13 14">DSM 7309</strain>
    </source>
</reference>
<dbReference type="InterPro" id="IPR041489">
    <property type="entry name" value="PDZ_6"/>
</dbReference>
<evidence type="ECO:0000259" key="12">
    <source>
        <dbReference type="SMART" id="SM00228"/>
    </source>
</evidence>
<evidence type="ECO:0000256" key="4">
    <source>
        <dbReference type="ARBA" id="ARBA00022670"/>
    </source>
</evidence>
<dbReference type="PANTHER" id="PTHR42837">
    <property type="entry name" value="REGULATOR OF SIGMA-E PROTEASE RSEP"/>
    <property type="match status" value="1"/>
</dbReference>
<dbReference type="CDD" id="cd06163">
    <property type="entry name" value="S2P-M50_PDZ_RseP-like"/>
    <property type="match status" value="1"/>
</dbReference>